<sequence>MINLGVSVHEAQNDQKSIDMVSHYTFDIVFMDIQMLYIGGFEATIQIRNISPEASIIAQSGESRAKEVARIHQLMDDRIVKPATLY</sequence>
<dbReference type="InterPro" id="IPR050956">
    <property type="entry name" value="2C_system_His_kinase"/>
</dbReference>
<evidence type="ECO:0000256" key="1">
    <source>
        <dbReference type="ARBA" id="ARBA00022553"/>
    </source>
</evidence>
<feature type="modified residue" description="4-aspartylphosphate" evidence="2">
    <location>
        <position position="32"/>
    </location>
</feature>
<dbReference type="Gene3D" id="3.40.50.2300">
    <property type="match status" value="1"/>
</dbReference>
<evidence type="ECO:0000313" key="5">
    <source>
        <dbReference type="Proteomes" id="UP000196708"/>
    </source>
</evidence>
<name>A0A1Z2SI44_VIBGA</name>
<evidence type="ECO:0000259" key="3">
    <source>
        <dbReference type="PROSITE" id="PS50110"/>
    </source>
</evidence>
<reference evidence="4 5" key="1">
    <citation type="submission" date="2016-12" db="EMBL/GenBank/DDBJ databases">
        <authorList>
            <person name="Song W.-J."/>
            <person name="Kurnit D.M."/>
        </authorList>
    </citation>
    <scope>NUCLEOTIDE SEQUENCE [LARGE SCALE GENOMIC DNA]</scope>
    <source>
        <strain evidence="4 5">ATCC 43942</strain>
    </source>
</reference>
<dbReference type="SUPFAM" id="SSF52172">
    <property type="entry name" value="CheY-like"/>
    <property type="match status" value="1"/>
</dbReference>
<accession>A0A1Z2SI44</accession>
<dbReference type="PANTHER" id="PTHR43719:SF28">
    <property type="entry name" value="PEROXIDE STRESS-ACTIVATED HISTIDINE KINASE MAK1-RELATED"/>
    <property type="match status" value="1"/>
</dbReference>
<evidence type="ECO:0000313" key="4">
    <source>
        <dbReference type="EMBL" id="ASA56841.1"/>
    </source>
</evidence>
<proteinExistence type="predicted"/>
<dbReference type="GO" id="GO:0000160">
    <property type="term" value="P:phosphorelay signal transduction system"/>
    <property type="evidence" value="ECO:0007669"/>
    <property type="project" value="InterPro"/>
</dbReference>
<dbReference type="PANTHER" id="PTHR43719">
    <property type="entry name" value="TWO-COMPONENT HISTIDINE KINASE"/>
    <property type="match status" value="1"/>
</dbReference>
<dbReference type="InterPro" id="IPR011006">
    <property type="entry name" value="CheY-like_superfamily"/>
</dbReference>
<dbReference type="InterPro" id="IPR001789">
    <property type="entry name" value="Sig_transdc_resp-reg_receiver"/>
</dbReference>
<dbReference type="Pfam" id="PF00072">
    <property type="entry name" value="Response_reg"/>
    <property type="match status" value="1"/>
</dbReference>
<dbReference type="Proteomes" id="UP000196708">
    <property type="component" value="Chromosome 1"/>
</dbReference>
<protein>
    <recommendedName>
        <fullName evidence="3">Response regulatory domain-containing protein</fullName>
    </recommendedName>
</protein>
<dbReference type="PROSITE" id="PS50110">
    <property type="entry name" value="RESPONSE_REGULATORY"/>
    <property type="match status" value="1"/>
</dbReference>
<feature type="domain" description="Response regulatory" evidence="3">
    <location>
        <begin position="1"/>
        <end position="86"/>
    </location>
</feature>
<gene>
    <name evidence="4" type="ORF">BSQ33_14830</name>
</gene>
<evidence type="ECO:0000256" key="2">
    <source>
        <dbReference type="PROSITE-ProRule" id="PRU00169"/>
    </source>
</evidence>
<organism evidence="4 5">
    <name type="scientific">Vibrio gazogenes</name>
    <dbReference type="NCBI Taxonomy" id="687"/>
    <lineage>
        <taxon>Bacteria</taxon>
        <taxon>Pseudomonadati</taxon>
        <taxon>Pseudomonadota</taxon>
        <taxon>Gammaproteobacteria</taxon>
        <taxon>Vibrionales</taxon>
        <taxon>Vibrionaceae</taxon>
        <taxon>Vibrio</taxon>
    </lineage>
</organism>
<dbReference type="RefSeq" id="WP_232471933.1">
    <property type="nucleotide sequence ID" value="NZ_CP018835.1"/>
</dbReference>
<dbReference type="EMBL" id="CP018835">
    <property type="protein sequence ID" value="ASA56841.1"/>
    <property type="molecule type" value="Genomic_DNA"/>
</dbReference>
<keyword evidence="1 2" id="KW-0597">Phosphoprotein</keyword>
<dbReference type="AlphaFoldDB" id="A0A1Z2SI44"/>
<dbReference type="KEGG" id="vga:BSQ33_14830"/>